<feature type="domain" description="DUF5940" evidence="2">
    <location>
        <begin position="351"/>
        <end position="513"/>
    </location>
</feature>
<gene>
    <name evidence="3" type="ordered locus">EFER_3017</name>
</gene>
<dbReference type="SUPFAM" id="SSF53901">
    <property type="entry name" value="Thiolase-like"/>
    <property type="match status" value="1"/>
</dbReference>
<dbReference type="NCBIfam" id="NF040746">
    <property type="entry name" value="reduct_C_beta"/>
    <property type="match status" value="1"/>
</dbReference>
<dbReference type="Pfam" id="PF08545">
    <property type="entry name" value="ACP_syn_III"/>
    <property type="match status" value="1"/>
</dbReference>
<organism evidence="3 4">
    <name type="scientific">Escherichia fergusonii (strain ATCC 35469 / DSM 13698 / CCUG 18766 / IAM 14443 / JCM 21226 / LMG 7866 / NBRC 102419 / NCTC 12128 / CDC 0568-73)</name>
    <dbReference type="NCBI Taxonomy" id="585054"/>
    <lineage>
        <taxon>Bacteria</taxon>
        <taxon>Pseudomonadati</taxon>
        <taxon>Pseudomonadota</taxon>
        <taxon>Gammaproteobacteria</taxon>
        <taxon>Enterobacterales</taxon>
        <taxon>Enterobacteriaceae</taxon>
        <taxon>Escherichia</taxon>
    </lineage>
</organism>
<dbReference type="AlphaFoldDB" id="B7LQF0"/>
<name>B7LQF0_ESCF3</name>
<proteinExistence type="predicted"/>
<accession>B7LQF0</accession>
<keyword evidence="4" id="KW-1185">Reference proteome</keyword>
<feature type="domain" description="Beta-ketoacyl-[acyl-carrier-protein] synthase III N-terminal" evidence="1">
    <location>
        <begin position="258"/>
        <end position="329"/>
    </location>
</feature>
<dbReference type="InterPro" id="IPR016039">
    <property type="entry name" value="Thiolase-like"/>
</dbReference>
<reference evidence="4" key="1">
    <citation type="journal article" date="2009" name="PLoS Genet.">
        <title>Organised genome dynamics in the Escherichia coli species results in highly diverse adaptive paths.</title>
        <authorList>
            <person name="Touchon M."/>
            <person name="Hoede C."/>
            <person name="Tenaillon O."/>
            <person name="Barbe V."/>
            <person name="Baeriswyl S."/>
            <person name="Bidet P."/>
            <person name="Bingen E."/>
            <person name="Bonacorsi S."/>
            <person name="Bouchier C."/>
            <person name="Bouvet O."/>
            <person name="Calteau A."/>
            <person name="Chiapello H."/>
            <person name="Clermont O."/>
            <person name="Cruveiller S."/>
            <person name="Danchin A."/>
            <person name="Diard M."/>
            <person name="Dossat C."/>
            <person name="Karoui M.E."/>
            <person name="Frapy E."/>
            <person name="Garry L."/>
            <person name="Ghigo J.M."/>
            <person name="Gilles A.M."/>
            <person name="Johnson J."/>
            <person name="Le Bouguenec C."/>
            <person name="Lescat M."/>
            <person name="Mangenot S."/>
            <person name="Martinez-Jehanne V."/>
            <person name="Matic I."/>
            <person name="Nassif X."/>
            <person name="Oztas S."/>
            <person name="Petit M.A."/>
            <person name="Pichon C."/>
            <person name="Rouy Z."/>
            <person name="Ruf C.S."/>
            <person name="Schneider D."/>
            <person name="Tourret J."/>
            <person name="Vacherie B."/>
            <person name="Vallenet D."/>
            <person name="Medigue C."/>
            <person name="Rocha E.P.C."/>
            <person name="Denamur E."/>
        </authorList>
    </citation>
    <scope>NUCLEOTIDE SEQUENCE [LARGE SCALE GENOMIC DNA]</scope>
    <source>
        <strain evidence="4">ATCC 35469 / DSM 13698 / BCRC 15582 / CCUG 18766 / IAM 14443 / JCM 21226 / LMG 7866 / NBRC 102419 / NCTC 12128 / CDC 0568-73</strain>
    </source>
</reference>
<dbReference type="GO" id="GO:0006633">
    <property type="term" value="P:fatty acid biosynthetic process"/>
    <property type="evidence" value="ECO:0007669"/>
    <property type="project" value="InterPro"/>
</dbReference>
<evidence type="ECO:0000313" key="3">
    <source>
        <dbReference type="EMBL" id="CAQ90510.1"/>
    </source>
</evidence>
<evidence type="ECO:0000259" key="2">
    <source>
        <dbReference type="Pfam" id="PF19364"/>
    </source>
</evidence>
<dbReference type="EC" id="1.21.4.4" evidence="3"/>
<dbReference type="Pfam" id="PF19364">
    <property type="entry name" value="DUF5940"/>
    <property type="match status" value="1"/>
</dbReference>
<dbReference type="GO" id="GO:0004315">
    <property type="term" value="F:3-oxoacyl-[acyl-carrier-protein] synthase activity"/>
    <property type="evidence" value="ECO:0007669"/>
    <property type="project" value="InterPro"/>
</dbReference>
<dbReference type="Gene3D" id="3.40.47.10">
    <property type="match status" value="1"/>
</dbReference>
<evidence type="ECO:0000313" key="4">
    <source>
        <dbReference type="Proteomes" id="UP000000745"/>
    </source>
</evidence>
<dbReference type="KEGG" id="efe:EFER_3017"/>
<dbReference type="GO" id="GO:0033795">
    <property type="term" value="F:betaine reductase activity"/>
    <property type="evidence" value="ECO:0007669"/>
    <property type="project" value="UniProtKB-EC"/>
</dbReference>
<dbReference type="HOGENOM" id="CLU_027957_0_0_6"/>
<protein>
    <submittedName>
        <fullName evidence="3">Glycine/sarcosine/betaine reductase complex component C beta subunit</fullName>
        <ecNumber evidence="3">1.21.4.4</ecNumber>
    </submittedName>
</protein>
<dbReference type="EMBL" id="CU928158">
    <property type="protein sequence ID" value="CAQ90510.1"/>
    <property type="molecule type" value="Genomic_DNA"/>
</dbReference>
<evidence type="ECO:0000259" key="1">
    <source>
        <dbReference type="Pfam" id="PF08545"/>
    </source>
</evidence>
<dbReference type="InterPro" id="IPR045984">
    <property type="entry name" value="DUF5940"/>
</dbReference>
<dbReference type="Proteomes" id="UP000000745">
    <property type="component" value="Chromosome"/>
</dbReference>
<keyword evidence="3" id="KW-0560">Oxidoreductase</keyword>
<dbReference type="InterPro" id="IPR013751">
    <property type="entry name" value="ACP_syn_III_N"/>
</dbReference>
<sequence length="519" mass="55512">MPETTSGGIMGNAVIRQAGYILAHTPDLLKWHGSAILQARHKNPDEPWLSEIPRHLRSFDQAVNYPPHQCFIGNISPAELETLPRPWLNVIQEGGTVGTFGEIYSESVLYGMLCFVDAFDLTVWQESFVQDIRGKLADHPTLASRGLMDKAVTASEDELALLVAQHAAPLWYGERLVGCVKAAHDLDINLSAHVMLENLVTKASAVLAGWHISSDMLEKVEYVIECSEEAIGDVNQRGGGNLAKAVAESLNCLQATGIDMRGFCAGPVHALVNAAALVKSGVYKHVLVLAGGSVAKLGMNGRDHIRQGLPLMEDVLGGFALLISEDDGVSPVINTRVVGRHTVGTGASPQAVMGALISQPLKAVGMTTADVDKYSAELQNPEITQPAGAGNVPESNYKMIAALSVMEGWLERSQINEFVARHGMPGFAPTQGHIPSGVPFIGHGLCEIADNTIDNFMVVGKGSLFLGRMTSQFDGISVLVERNQGIVEDVVLDNRAAAELLAEAMRKVADELEAGGWHG</sequence>